<dbReference type="GO" id="GO:0050852">
    <property type="term" value="P:T cell receptor signaling pathway"/>
    <property type="evidence" value="ECO:0007669"/>
    <property type="project" value="TreeGrafter"/>
</dbReference>
<dbReference type="PANTHER" id="PTHR24100:SF151">
    <property type="entry name" value="ICOS LIGAND"/>
    <property type="match status" value="1"/>
</dbReference>
<reference evidence="7" key="2">
    <citation type="submission" date="2019-02" db="EMBL/GenBank/DDBJ databases">
        <title>Opniocepnalus argus Var Kimnra genome.</title>
        <authorList>
            <person name="Zhou C."/>
            <person name="Xiao S."/>
        </authorList>
    </citation>
    <scope>NUCLEOTIDE SEQUENCE [LARGE SCALE GENOMIC DNA]</scope>
</reference>
<feature type="transmembrane region" description="Helical" evidence="4">
    <location>
        <begin position="128"/>
        <end position="152"/>
    </location>
</feature>
<dbReference type="GO" id="GO:0009897">
    <property type="term" value="C:external side of plasma membrane"/>
    <property type="evidence" value="ECO:0007669"/>
    <property type="project" value="TreeGrafter"/>
</dbReference>
<proteinExistence type="predicted"/>
<evidence type="ECO:0000313" key="7">
    <source>
        <dbReference type="Proteomes" id="UP000503349"/>
    </source>
</evidence>
<dbReference type="InterPro" id="IPR050504">
    <property type="entry name" value="IgSF_BTN/MOG"/>
</dbReference>
<accession>A0A6G1Q7V8</accession>
<protein>
    <submittedName>
        <fullName evidence="6">Myelin-oligodendrocyte glycoprotein</fullName>
    </submittedName>
</protein>
<dbReference type="InterPro" id="IPR013106">
    <property type="entry name" value="Ig_V-set"/>
</dbReference>
<comment type="subcellular location">
    <subcellularLocation>
        <location evidence="1">Membrane</location>
    </subcellularLocation>
</comment>
<keyword evidence="3" id="KW-0393">Immunoglobulin domain</keyword>
<dbReference type="PROSITE" id="PS50835">
    <property type="entry name" value="IG_LIKE"/>
    <property type="match status" value="1"/>
</dbReference>
<keyword evidence="7" id="KW-1185">Reference proteome</keyword>
<reference evidence="6 7" key="1">
    <citation type="submission" date="2019-02" db="EMBL/GenBank/DDBJ databases">
        <title>Opniocepnalus argus genome.</title>
        <authorList>
            <person name="Zhou C."/>
            <person name="Xiao S."/>
        </authorList>
    </citation>
    <scope>NUCLEOTIDE SEQUENCE [LARGE SCALE GENOMIC DNA]</scope>
    <source>
        <strain evidence="6">OARG1902GOOAL</strain>
        <tissue evidence="6">Muscle</tissue>
    </source>
</reference>
<keyword evidence="4" id="KW-1133">Transmembrane helix</keyword>
<organism evidence="6 7">
    <name type="scientific">Channa argus</name>
    <name type="common">Northern snakehead</name>
    <name type="synonym">Ophicephalus argus</name>
    <dbReference type="NCBI Taxonomy" id="215402"/>
    <lineage>
        <taxon>Eukaryota</taxon>
        <taxon>Metazoa</taxon>
        <taxon>Chordata</taxon>
        <taxon>Craniata</taxon>
        <taxon>Vertebrata</taxon>
        <taxon>Euteleostomi</taxon>
        <taxon>Actinopterygii</taxon>
        <taxon>Neopterygii</taxon>
        <taxon>Teleostei</taxon>
        <taxon>Neoteleostei</taxon>
        <taxon>Acanthomorphata</taxon>
        <taxon>Anabantaria</taxon>
        <taxon>Anabantiformes</taxon>
        <taxon>Channoidei</taxon>
        <taxon>Channidae</taxon>
        <taxon>Channa</taxon>
    </lineage>
</organism>
<gene>
    <name evidence="6" type="ORF">EXN66_Car013927</name>
</gene>
<dbReference type="GO" id="GO:0001817">
    <property type="term" value="P:regulation of cytokine production"/>
    <property type="evidence" value="ECO:0007669"/>
    <property type="project" value="TreeGrafter"/>
</dbReference>
<dbReference type="GO" id="GO:0005102">
    <property type="term" value="F:signaling receptor binding"/>
    <property type="evidence" value="ECO:0007669"/>
    <property type="project" value="TreeGrafter"/>
</dbReference>
<dbReference type="EMBL" id="CM015724">
    <property type="protein sequence ID" value="KAF3698246.1"/>
    <property type="molecule type" value="Genomic_DNA"/>
</dbReference>
<evidence type="ECO:0000256" key="1">
    <source>
        <dbReference type="ARBA" id="ARBA00004370"/>
    </source>
</evidence>
<evidence type="ECO:0000256" key="3">
    <source>
        <dbReference type="ARBA" id="ARBA00023319"/>
    </source>
</evidence>
<dbReference type="Pfam" id="PF07686">
    <property type="entry name" value="V-set"/>
    <property type="match status" value="1"/>
</dbReference>
<sequence>MTLPCQAPVSKHFIAVEWTRPDLTPSQYVFFVRGGRIHNTFQHPSFVNRVDLLDRPMKDGNVSLILRNVNSSDHGTYECRVKERERRRMIRGFIKSEPINVIRLTVTDSDLIAGSINKADGGIKDGHVGLAVGLSALSLLLVAFGAGGFVMYKKRTMGHSYTVPAEQADETVM</sequence>
<keyword evidence="2 4" id="KW-0472">Membrane</keyword>
<evidence type="ECO:0000256" key="2">
    <source>
        <dbReference type="ARBA" id="ARBA00023136"/>
    </source>
</evidence>
<evidence type="ECO:0000256" key="4">
    <source>
        <dbReference type="SAM" id="Phobius"/>
    </source>
</evidence>
<dbReference type="InterPro" id="IPR013783">
    <property type="entry name" value="Ig-like_fold"/>
</dbReference>
<dbReference type="InterPro" id="IPR007110">
    <property type="entry name" value="Ig-like_dom"/>
</dbReference>
<dbReference type="Proteomes" id="UP000503349">
    <property type="component" value="Chromosome 13"/>
</dbReference>
<dbReference type="PANTHER" id="PTHR24100">
    <property type="entry name" value="BUTYROPHILIN"/>
    <property type="match status" value="1"/>
</dbReference>
<keyword evidence="4" id="KW-0812">Transmembrane</keyword>
<dbReference type="Gene3D" id="2.60.40.10">
    <property type="entry name" value="Immunoglobulins"/>
    <property type="match status" value="1"/>
</dbReference>
<evidence type="ECO:0000313" key="6">
    <source>
        <dbReference type="EMBL" id="KAF3698246.1"/>
    </source>
</evidence>
<evidence type="ECO:0000259" key="5">
    <source>
        <dbReference type="PROSITE" id="PS50835"/>
    </source>
</evidence>
<dbReference type="InterPro" id="IPR036179">
    <property type="entry name" value="Ig-like_dom_sf"/>
</dbReference>
<feature type="domain" description="Ig-like" evidence="5">
    <location>
        <begin position="1"/>
        <end position="91"/>
    </location>
</feature>
<name>A0A6G1Q7V8_CHAAH</name>
<dbReference type="SUPFAM" id="SSF48726">
    <property type="entry name" value="Immunoglobulin"/>
    <property type="match status" value="1"/>
</dbReference>
<dbReference type="AlphaFoldDB" id="A0A6G1Q7V8"/>